<reference evidence="3 4" key="1">
    <citation type="submission" date="2021-01" db="EMBL/GenBank/DDBJ databases">
        <title>Identification and Characterization of Corynebacterium sp.</title>
        <authorList>
            <person name="Luo Q."/>
            <person name="Qu P."/>
            <person name="Chen Q."/>
        </authorList>
    </citation>
    <scope>NUCLEOTIDE SEQUENCE [LARGE SCALE GENOMIC DNA]</scope>
    <source>
        <strain evidence="3 4">MC-18</strain>
    </source>
</reference>
<proteinExistence type="predicted"/>
<dbReference type="GO" id="GO:0008933">
    <property type="term" value="F:peptidoglycan lytic transglycosylase activity"/>
    <property type="evidence" value="ECO:0007669"/>
    <property type="project" value="TreeGrafter"/>
</dbReference>
<comment type="caution">
    <text evidence="3">The sequence shown here is derived from an EMBL/GenBank/DDBJ whole genome shotgun (WGS) entry which is preliminary data.</text>
</comment>
<dbReference type="InterPro" id="IPR043426">
    <property type="entry name" value="MltB-like"/>
</dbReference>
<dbReference type="PANTHER" id="PTHR30163:SF8">
    <property type="entry name" value="LYTIC MUREIN TRANSGLYCOSYLASE"/>
    <property type="match status" value="1"/>
</dbReference>
<evidence type="ECO:0000259" key="2">
    <source>
        <dbReference type="Pfam" id="PF13406"/>
    </source>
</evidence>
<dbReference type="Proteomes" id="UP001205920">
    <property type="component" value="Unassembled WGS sequence"/>
</dbReference>
<dbReference type="InterPro" id="IPR023346">
    <property type="entry name" value="Lysozyme-like_dom_sf"/>
</dbReference>
<evidence type="ECO:0000313" key="4">
    <source>
        <dbReference type="Proteomes" id="UP001205920"/>
    </source>
</evidence>
<name>A0AAW5HX44_9CORY</name>
<dbReference type="EMBL" id="JAEUWV010000005">
    <property type="protein sequence ID" value="MCO6394430.1"/>
    <property type="molecule type" value="Genomic_DNA"/>
</dbReference>
<gene>
    <name evidence="3" type="ORF">JMN37_05465</name>
</gene>
<evidence type="ECO:0000313" key="3">
    <source>
        <dbReference type="EMBL" id="MCO6394430.1"/>
    </source>
</evidence>
<dbReference type="CDD" id="cd13399">
    <property type="entry name" value="Slt35-like"/>
    <property type="match status" value="1"/>
</dbReference>
<keyword evidence="1" id="KW-0812">Transmembrane</keyword>
<dbReference type="PANTHER" id="PTHR30163">
    <property type="entry name" value="MEMBRANE-BOUND LYTIC MUREIN TRANSGLYCOSYLASE B"/>
    <property type="match status" value="1"/>
</dbReference>
<organism evidence="3 4">
    <name type="scientific">Corynebacterium lipophilum</name>
    <dbReference type="NCBI Taxonomy" id="2804918"/>
    <lineage>
        <taxon>Bacteria</taxon>
        <taxon>Bacillati</taxon>
        <taxon>Actinomycetota</taxon>
        <taxon>Actinomycetes</taxon>
        <taxon>Mycobacteriales</taxon>
        <taxon>Corynebacteriaceae</taxon>
        <taxon>Corynebacterium</taxon>
    </lineage>
</organism>
<keyword evidence="4" id="KW-1185">Reference proteome</keyword>
<accession>A0AAW5HX44</accession>
<dbReference type="InterPro" id="IPR031304">
    <property type="entry name" value="SLT_2"/>
</dbReference>
<evidence type="ECO:0000256" key="1">
    <source>
        <dbReference type="SAM" id="Phobius"/>
    </source>
</evidence>
<dbReference type="GO" id="GO:0009253">
    <property type="term" value="P:peptidoglycan catabolic process"/>
    <property type="evidence" value="ECO:0007669"/>
    <property type="project" value="TreeGrafter"/>
</dbReference>
<dbReference type="Gene3D" id="1.10.530.10">
    <property type="match status" value="1"/>
</dbReference>
<sequence length="270" mass="28278">MTFSGRPGRRARGCGCVALLVVVGAVVMVVALVAFLLSALGGPEQFVQRQPVPEDVPPAAATPPPAIDVHAPGRTANELHAWAAPIAEEIGVDPQAVRAYGNAALIAAEAWPACNLQWNTLAGIGWVETRHGTYTGKKFDAGRLDENGVAQPPIIGPALDGTGNFALITDTDGGTLDSDAEYDRAVGPMQFIPGSWAIYGRDADGDGVANPQQIDDAALSAANLLCANGRDLSTAEGWADAVLTYNHSREYLHNVRDAAANYALTQRATR</sequence>
<dbReference type="AlphaFoldDB" id="A0AAW5HX44"/>
<dbReference type="Pfam" id="PF13406">
    <property type="entry name" value="SLT_2"/>
    <property type="match status" value="1"/>
</dbReference>
<dbReference type="SUPFAM" id="SSF53955">
    <property type="entry name" value="Lysozyme-like"/>
    <property type="match status" value="1"/>
</dbReference>
<keyword evidence="1" id="KW-0472">Membrane</keyword>
<feature type="transmembrane region" description="Helical" evidence="1">
    <location>
        <begin position="16"/>
        <end position="40"/>
    </location>
</feature>
<feature type="domain" description="Transglycosylase SLT" evidence="2">
    <location>
        <begin position="182"/>
        <end position="242"/>
    </location>
</feature>
<dbReference type="RefSeq" id="WP_252931297.1">
    <property type="nucleotide sequence ID" value="NZ_JAEUWV010000005.1"/>
</dbReference>
<keyword evidence="1" id="KW-1133">Transmembrane helix</keyword>
<protein>
    <submittedName>
        <fullName evidence="3">Lytic murein transglycosylase</fullName>
    </submittedName>
</protein>